<comment type="caution">
    <text evidence="2">The sequence shown here is derived from an EMBL/GenBank/DDBJ whole genome shotgun (WGS) entry which is preliminary data.</text>
</comment>
<gene>
    <name evidence="2" type="ORF">DCW38_04580</name>
</gene>
<keyword evidence="1" id="KW-0812">Transmembrane</keyword>
<keyword evidence="1" id="KW-1133">Transmembrane helix</keyword>
<evidence type="ECO:0000256" key="1">
    <source>
        <dbReference type="SAM" id="Phobius"/>
    </source>
</evidence>
<proteinExistence type="predicted"/>
<dbReference type="Proteomes" id="UP000264062">
    <property type="component" value="Unassembled WGS sequence"/>
</dbReference>
<keyword evidence="1" id="KW-0472">Membrane</keyword>
<evidence type="ECO:0008006" key="4">
    <source>
        <dbReference type="Google" id="ProtNLM"/>
    </source>
</evidence>
<evidence type="ECO:0000313" key="3">
    <source>
        <dbReference type="Proteomes" id="UP000264062"/>
    </source>
</evidence>
<name>A0A350HA73_UNCW3</name>
<dbReference type="AlphaFoldDB" id="A0A350HA73"/>
<feature type="transmembrane region" description="Helical" evidence="1">
    <location>
        <begin position="137"/>
        <end position="157"/>
    </location>
</feature>
<protein>
    <recommendedName>
        <fullName evidence="4">PEGA domain-containing protein</fullName>
    </recommendedName>
</protein>
<evidence type="ECO:0000313" key="2">
    <source>
        <dbReference type="EMBL" id="HAV92439.1"/>
    </source>
</evidence>
<reference evidence="2 3" key="1">
    <citation type="journal article" date="2018" name="Nat. Biotechnol.">
        <title>A standardized bacterial taxonomy based on genome phylogeny substantially revises the tree of life.</title>
        <authorList>
            <person name="Parks D.H."/>
            <person name="Chuvochina M."/>
            <person name="Waite D.W."/>
            <person name="Rinke C."/>
            <person name="Skarshewski A."/>
            <person name="Chaumeil P.A."/>
            <person name="Hugenholtz P."/>
        </authorList>
    </citation>
    <scope>NUCLEOTIDE SEQUENCE [LARGE SCALE GENOMIC DNA]</scope>
    <source>
        <strain evidence="2">UBA9956</strain>
    </source>
</reference>
<organism evidence="2 3">
    <name type="scientific">candidate division WOR-3 bacterium</name>
    <dbReference type="NCBI Taxonomy" id="2052148"/>
    <lineage>
        <taxon>Bacteria</taxon>
        <taxon>Bacteria division WOR-3</taxon>
    </lineage>
</organism>
<dbReference type="EMBL" id="DMZY01000135">
    <property type="protein sequence ID" value="HAV92439.1"/>
    <property type="molecule type" value="Genomic_DNA"/>
</dbReference>
<sequence length="164" mass="18131">MKRTGMLILLGFFSIAVFSGTVTVLLEDYSSPCFIYVNGESMGEVKDSLFLQDLEEGAYKVSMFSENFIEISDDSLLSEAERKAIKMDDASMKEAVALGTETFFLSKDEAKRFTLKNKQVNEKINPKGKSKTLSCCLWGGTGCCLGVLAVSTLMVWYNNQIQGP</sequence>
<accession>A0A350HA73</accession>